<feature type="compositionally biased region" description="Polar residues" evidence="7">
    <location>
        <begin position="126"/>
        <end position="138"/>
    </location>
</feature>
<evidence type="ECO:0000256" key="8">
    <source>
        <dbReference type="SAM" id="Phobius"/>
    </source>
</evidence>
<dbReference type="SUPFAM" id="SSF55874">
    <property type="entry name" value="ATPase domain of HSP90 chaperone/DNA topoisomerase II/histidine kinase"/>
    <property type="match status" value="1"/>
</dbReference>
<feature type="domain" description="Response regulatory" evidence="10">
    <location>
        <begin position="936"/>
        <end position="1085"/>
    </location>
</feature>
<gene>
    <name evidence="11" type="ORF">EXIGLDRAFT_733351</name>
</gene>
<keyword evidence="8" id="KW-0472">Membrane</keyword>
<dbReference type="STRING" id="1314781.A0A165KJJ9"/>
<evidence type="ECO:0000259" key="9">
    <source>
        <dbReference type="PROSITE" id="PS50109"/>
    </source>
</evidence>
<feature type="transmembrane region" description="Helical" evidence="8">
    <location>
        <begin position="296"/>
        <end position="314"/>
    </location>
</feature>
<keyword evidence="8" id="KW-0812">Transmembrane</keyword>
<sequence>MDSKDYPLTPMSKASGSAGTSYSLPAPALASPKAPSPRIQFRRTRISLHRAWSAFKQRVGTASSAVDSVTLDSGLGLGHGSERDAPLEHIAVGPRSDAERVADLAALPDDAEVDYIVVDRDFADSWTPSEHAPQSSPEKSQDKSHPTRSDTHSIDFVYTFWHRVWALVTHFFFFMHDFDDRTERNYQREAWNTDKLVGFVSSLFLIVNWVLGVIILSRPLQIAEKAFYYGVAPTLSLSVPAMIAYDFPRKFPIIYQVWLAVSVWSWCLYQVLFINLCSFYGNRGSSPILHCEGKDFLGLLYYACALPTIAVFALRHHRFTAAISAVCFIAIISVLVTPYKHTWIRSTLNLVAYYSFLLFMHYKREENERRLYLLREELKTQMLATQQAQQSERKTSDSKRRLTSYIFHEVRVPLNTAMLAAQNMEASNSIDSSLSIEFVALQGSLSMMSKVLNDVLDFNRMDAGRFESVSSPYAFHTALRSMFVPVSLAAETRGLELVIDLDKNVDLAARKALYEARGESPESIAARLRMDADEDALVVGDEMRLRQVVTNLASNATKFTPAGGRITIATKLLHPSPQSQLCTDGGVSSSLSHTSPPNIVVRIEVTDTGLGIKPRDLRDHKLFSPYVQTDVGKLQGGKGSGLGLALVRHIVKLSGGRLGVQSRAGQGSCFWVELPLGVGQRVLALGAPWSMLAEQDQPSSRPPLTSGASNGTAKVVGFADPPPLSFDAPPRGGFRAAEAEGITPSSVRTGDKSMFSMTSSNTGEGSPSISQSINGQAATAYRSIMEQGGKVDMLPGRTDDDGQFSRAMEDSILVQSASGGTLAAISTAALSSTSASPTPAHFRRSSTPSASDNGHGQQAYSQPQPHTRAARPTFVSIPSRGSFSSINNLITVSAQHSPAIGTSIQPFTTLNARNGSTSSVSDGNTRDSLSQFAGLRVLVVDDDMMNRMLMGRMLTRLGCMVHTAENGQAALDMLFAPLATPSTASTHEHGVLMMDGGGSAPATPVTEDPLTPRFHLVLLDNQMPIMNGLQVISRLRDAGRTDLVIGVTGNALLADQEEYLAAGVDEVLTKPVMEKDIKAKLVQALQRARASSRPPG</sequence>
<feature type="transmembrane region" description="Helical" evidence="8">
    <location>
        <begin position="319"/>
        <end position="337"/>
    </location>
</feature>
<dbReference type="Gene3D" id="3.40.50.2300">
    <property type="match status" value="1"/>
</dbReference>
<feature type="compositionally biased region" description="Polar residues" evidence="7">
    <location>
        <begin position="696"/>
        <end position="712"/>
    </location>
</feature>
<dbReference type="InterPro" id="IPR011006">
    <property type="entry name" value="CheY-like_superfamily"/>
</dbReference>
<dbReference type="SMART" id="SM00448">
    <property type="entry name" value="REC"/>
    <property type="match status" value="1"/>
</dbReference>
<dbReference type="EMBL" id="KV425943">
    <property type="protein sequence ID" value="KZV96435.1"/>
    <property type="molecule type" value="Genomic_DNA"/>
</dbReference>
<evidence type="ECO:0000256" key="6">
    <source>
        <dbReference type="PROSITE-ProRule" id="PRU00169"/>
    </source>
</evidence>
<dbReference type="SMART" id="SM00388">
    <property type="entry name" value="HisKA"/>
    <property type="match status" value="1"/>
</dbReference>
<dbReference type="InterPro" id="IPR001789">
    <property type="entry name" value="Sig_transdc_resp-reg_receiver"/>
</dbReference>
<feature type="modified residue" description="4-aspartylphosphate" evidence="6">
    <location>
        <position position="1020"/>
    </location>
</feature>
<dbReference type="Pfam" id="PF02518">
    <property type="entry name" value="HATPase_c"/>
    <property type="match status" value="1"/>
</dbReference>
<organism evidence="11 12">
    <name type="scientific">Exidia glandulosa HHB12029</name>
    <dbReference type="NCBI Taxonomy" id="1314781"/>
    <lineage>
        <taxon>Eukaryota</taxon>
        <taxon>Fungi</taxon>
        <taxon>Dikarya</taxon>
        <taxon>Basidiomycota</taxon>
        <taxon>Agaricomycotina</taxon>
        <taxon>Agaricomycetes</taxon>
        <taxon>Auriculariales</taxon>
        <taxon>Exidiaceae</taxon>
        <taxon>Exidia</taxon>
    </lineage>
</organism>
<feature type="region of interest" description="Disordered" evidence="7">
    <location>
        <begin position="1"/>
        <end position="37"/>
    </location>
</feature>
<dbReference type="PROSITE" id="PS50110">
    <property type="entry name" value="RESPONSE_REGULATORY"/>
    <property type="match status" value="1"/>
</dbReference>
<proteinExistence type="predicted"/>
<dbReference type="CDD" id="cd17546">
    <property type="entry name" value="REC_hyHK_CKI1_RcsC-like"/>
    <property type="match status" value="1"/>
</dbReference>
<feature type="region of interest" description="Disordered" evidence="7">
    <location>
        <begin position="831"/>
        <end position="870"/>
    </location>
</feature>
<dbReference type="CDD" id="cd00082">
    <property type="entry name" value="HisKA"/>
    <property type="match status" value="1"/>
</dbReference>
<accession>A0A165KJJ9</accession>
<dbReference type="InterPro" id="IPR004358">
    <property type="entry name" value="Sig_transdc_His_kin-like_C"/>
</dbReference>
<dbReference type="GO" id="GO:0005886">
    <property type="term" value="C:plasma membrane"/>
    <property type="evidence" value="ECO:0007669"/>
    <property type="project" value="TreeGrafter"/>
</dbReference>
<evidence type="ECO:0000256" key="4">
    <source>
        <dbReference type="ARBA" id="ARBA00022679"/>
    </source>
</evidence>
<dbReference type="AlphaFoldDB" id="A0A165KJJ9"/>
<dbReference type="InterPro" id="IPR003594">
    <property type="entry name" value="HATPase_dom"/>
</dbReference>
<dbReference type="Pfam" id="PF00072">
    <property type="entry name" value="Response_reg"/>
    <property type="match status" value="1"/>
</dbReference>
<feature type="region of interest" description="Disordered" evidence="7">
    <location>
        <begin position="694"/>
        <end position="715"/>
    </location>
</feature>
<dbReference type="SUPFAM" id="SSF47384">
    <property type="entry name" value="Homodimeric domain of signal transducing histidine kinase"/>
    <property type="match status" value="1"/>
</dbReference>
<feature type="compositionally biased region" description="Polar residues" evidence="7">
    <location>
        <begin position="755"/>
        <end position="771"/>
    </location>
</feature>
<dbReference type="InterPro" id="IPR003661">
    <property type="entry name" value="HisK_dim/P_dom"/>
</dbReference>
<feature type="compositionally biased region" description="Low complexity" evidence="7">
    <location>
        <begin position="831"/>
        <end position="840"/>
    </location>
</feature>
<feature type="transmembrane region" description="Helical" evidence="8">
    <location>
        <begin position="343"/>
        <end position="362"/>
    </location>
</feature>
<keyword evidence="4" id="KW-0808">Transferase</keyword>
<dbReference type="Gene3D" id="3.30.565.10">
    <property type="entry name" value="Histidine kinase-like ATPase, C-terminal domain"/>
    <property type="match status" value="1"/>
</dbReference>
<feature type="transmembrane region" description="Helical" evidence="8">
    <location>
        <begin position="226"/>
        <end position="245"/>
    </location>
</feature>
<feature type="region of interest" description="Disordered" evidence="7">
    <location>
        <begin position="736"/>
        <end position="771"/>
    </location>
</feature>
<feature type="domain" description="Histidine kinase" evidence="9">
    <location>
        <begin position="405"/>
        <end position="678"/>
    </location>
</feature>
<keyword evidence="3 6" id="KW-0597">Phosphoprotein</keyword>
<feature type="compositionally biased region" description="Low complexity" evidence="7">
    <location>
        <begin position="21"/>
        <end position="37"/>
    </location>
</feature>
<dbReference type="InterPro" id="IPR005467">
    <property type="entry name" value="His_kinase_dom"/>
</dbReference>
<dbReference type="InParanoid" id="A0A165KJJ9"/>
<dbReference type="GO" id="GO:0009927">
    <property type="term" value="F:histidine phosphotransfer kinase activity"/>
    <property type="evidence" value="ECO:0007669"/>
    <property type="project" value="TreeGrafter"/>
</dbReference>
<evidence type="ECO:0000256" key="3">
    <source>
        <dbReference type="ARBA" id="ARBA00022553"/>
    </source>
</evidence>
<comment type="catalytic activity">
    <reaction evidence="1">
        <text>ATP + protein L-histidine = ADP + protein N-phospho-L-histidine.</text>
        <dbReference type="EC" id="2.7.13.3"/>
    </reaction>
</comment>
<dbReference type="Proteomes" id="UP000077266">
    <property type="component" value="Unassembled WGS sequence"/>
</dbReference>
<evidence type="ECO:0000256" key="2">
    <source>
        <dbReference type="ARBA" id="ARBA00012438"/>
    </source>
</evidence>
<dbReference type="InterPro" id="IPR036890">
    <property type="entry name" value="HATPase_C_sf"/>
</dbReference>
<feature type="transmembrane region" description="Helical" evidence="8">
    <location>
        <begin position="196"/>
        <end position="220"/>
    </location>
</feature>
<protein>
    <recommendedName>
        <fullName evidence="2">histidine kinase</fullName>
        <ecNumber evidence="2">2.7.13.3</ecNumber>
    </recommendedName>
</protein>
<evidence type="ECO:0000256" key="1">
    <source>
        <dbReference type="ARBA" id="ARBA00000085"/>
    </source>
</evidence>
<reference evidence="11 12" key="1">
    <citation type="journal article" date="2016" name="Mol. Biol. Evol.">
        <title>Comparative Genomics of Early-Diverging Mushroom-Forming Fungi Provides Insights into the Origins of Lignocellulose Decay Capabilities.</title>
        <authorList>
            <person name="Nagy L.G."/>
            <person name="Riley R."/>
            <person name="Tritt A."/>
            <person name="Adam C."/>
            <person name="Daum C."/>
            <person name="Floudas D."/>
            <person name="Sun H."/>
            <person name="Yadav J.S."/>
            <person name="Pangilinan J."/>
            <person name="Larsson K.H."/>
            <person name="Matsuura K."/>
            <person name="Barry K."/>
            <person name="Labutti K."/>
            <person name="Kuo R."/>
            <person name="Ohm R.A."/>
            <person name="Bhattacharya S.S."/>
            <person name="Shirouzu T."/>
            <person name="Yoshinaga Y."/>
            <person name="Martin F.M."/>
            <person name="Grigoriev I.V."/>
            <person name="Hibbett D.S."/>
        </authorList>
    </citation>
    <scope>NUCLEOTIDE SEQUENCE [LARGE SCALE GENOMIC DNA]</scope>
    <source>
        <strain evidence="11 12">HHB12029</strain>
    </source>
</reference>
<name>A0A165KJJ9_EXIGL</name>
<feature type="transmembrane region" description="Helical" evidence="8">
    <location>
        <begin position="156"/>
        <end position="175"/>
    </location>
</feature>
<dbReference type="SUPFAM" id="SSF52172">
    <property type="entry name" value="CheY-like"/>
    <property type="match status" value="1"/>
</dbReference>
<feature type="compositionally biased region" description="Basic and acidic residues" evidence="7">
    <location>
        <begin position="139"/>
        <end position="149"/>
    </location>
</feature>
<evidence type="ECO:0000259" key="10">
    <source>
        <dbReference type="PROSITE" id="PS50110"/>
    </source>
</evidence>
<keyword evidence="8" id="KW-1133">Transmembrane helix</keyword>
<dbReference type="GO" id="GO:0000155">
    <property type="term" value="F:phosphorelay sensor kinase activity"/>
    <property type="evidence" value="ECO:0007669"/>
    <property type="project" value="InterPro"/>
</dbReference>
<dbReference type="Pfam" id="PF00512">
    <property type="entry name" value="HisKA"/>
    <property type="match status" value="1"/>
</dbReference>
<feature type="compositionally biased region" description="Polar residues" evidence="7">
    <location>
        <begin position="845"/>
        <end position="865"/>
    </location>
</feature>
<dbReference type="EC" id="2.7.13.3" evidence="2"/>
<dbReference type="PRINTS" id="PR00344">
    <property type="entry name" value="BCTRLSENSOR"/>
</dbReference>
<keyword evidence="5" id="KW-0418">Kinase</keyword>
<dbReference type="SMART" id="SM00387">
    <property type="entry name" value="HATPase_c"/>
    <property type="match status" value="1"/>
</dbReference>
<feature type="region of interest" description="Disordered" evidence="7">
    <location>
        <begin position="126"/>
        <end position="149"/>
    </location>
</feature>
<dbReference type="Gene3D" id="1.10.287.130">
    <property type="match status" value="1"/>
</dbReference>
<evidence type="ECO:0000313" key="11">
    <source>
        <dbReference type="EMBL" id="KZV96435.1"/>
    </source>
</evidence>
<feature type="transmembrane region" description="Helical" evidence="8">
    <location>
        <begin position="257"/>
        <end position="276"/>
    </location>
</feature>
<evidence type="ECO:0000256" key="7">
    <source>
        <dbReference type="SAM" id="MobiDB-lite"/>
    </source>
</evidence>
<evidence type="ECO:0000313" key="12">
    <source>
        <dbReference type="Proteomes" id="UP000077266"/>
    </source>
</evidence>
<evidence type="ECO:0000256" key="5">
    <source>
        <dbReference type="ARBA" id="ARBA00022777"/>
    </source>
</evidence>
<dbReference type="OrthoDB" id="60033at2759"/>
<dbReference type="PANTHER" id="PTHR43047">
    <property type="entry name" value="TWO-COMPONENT HISTIDINE PROTEIN KINASE"/>
    <property type="match status" value="1"/>
</dbReference>
<dbReference type="PROSITE" id="PS50109">
    <property type="entry name" value="HIS_KIN"/>
    <property type="match status" value="1"/>
</dbReference>
<dbReference type="PANTHER" id="PTHR43047:SF66">
    <property type="entry name" value="HISKA"/>
    <property type="match status" value="1"/>
</dbReference>
<dbReference type="InterPro" id="IPR036097">
    <property type="entry name" value="HisK_dim/P_sf"/>
</dbReference>
<keyword evidence="12" id="KW-1185">Reference proteome</keyword>